<dbReference type="Gene3D" id="1.10.260.40">
    <property type="entry name" value="lambda repressor-like DNA-binding domains"/>
    <property type="match status" value="1"/>
</dbReference>
<gene>
    <name evidence="2" type="ORF">CLV30_10819</name>
</gene>
<proteinExistence type="predicted"/>
<dbReference type="PROSITE" id="PS50943">
    <property type="entry name" value="HTH_CROC1"/>
    <property type="match status" value="1"/>
</dbReference>
<dbReference type="InterPro" id="IPR010982">
    <property type="entry name" value="Lambda_DNA-bd_dom_sf"/>
</dbReference>
<evidence type="ECO:0000313" key="3">
    <source>
        <dbReference type="Proteomes" id="UP000243528"/>
    </source>
</evidence>
<dbReference type="PANTHER" id="PTHR35010:SF2">
    <property type="entry name" value="BLL4672 PROTEIN"/>
    <property type="match status" value="1"/>
</dbReference>
<organism evidence="2 3">
    <name type="scientific">Haloactinopolyspora alba</name>
    <dbReference type="NCBI Taxonomy" id="648780"/>
    <lineage>
        <taxon>Bacteria</taxon>
        <taxon>Bacillati</taxon>
        <taxon>Actinomycetota</taxon>
        <taxon>Actinomycetes</taxon>
        <taxon>Jiangellales</taxon>
        <taxon>Jiangellaceae</taxon>
        <taxon>Haloactinopolyspora</taxon>
    </lineage>
</organism>
<dbReference type="CDD" id="cd00093">
    <property type="entry name" value="HTH_XRE"/>
    <property type="match status" value="1"/>
</dbReference>
<dbReference type="PANTHER" id="PTHR35010">
    <property type="entry name" value="BLL4672 PROTEIN-RELATED"/>
    <property type="match status" value="1"/>
</dbReference>
<name>A0A2P8E119_9ACTN</name>
<reference evidence="2 3" key="1">
    <citation type="submission" date="2018-03" db="EMBL/GenBank/DDBJ databases">
        <title>Genomic Encyclopedia of Archaeal and Bacterial Type Strains, Phase II (KMG-II): from individual species to whole genera.</title>
        <authorList>
            <person name="Goeker M."/>
        </authorList>
    </citation>
    <scope>NUCLEOTIDE SEQUENCE [LARGE SCALE GENOMIC DNA]</scope>
    <source>
        <strain evidence="2 3">DSM 45211</strain>
    </source>
</reference>
<dbReference type="InterPro" id="IPR041413">
    <property type="entry name" value="MLTR_LBD"/>
</dbReference>
<comment type="caution">
    <text evidence="2">The sequence shown here is derived from an EMBL/GenBank/DDBJ whole genome shotgun (WGS) entry which is preliminary data.</text>
</comment>
<dbReference type="AlphaFoldDB" id="A0A2P8E119"/>
<keyword evidence="3" id="KW-1185">Reference proteome</keyword>
<dbReference type="Gene3D" id="3.30.450.180">
    <property type="match status" value="1"/>
</dbReference>
<dbReference type="GO" id="GO:0003677">
    <property type="term" value="F:DNA binding"/>
    <property type="evidence" value="ECO:0007669"/>
    <property type="project" value="InterPro"/>
</dbReference>
<dbReference type="Proteomes" id="UP000243528">
    <property type="component" value="Unassembled WGS sequence"/>
</dbReference>
<evidence type="ECO:0000313" key="2">
    <source>
        <dbReference type="EMBL" id="PSL03107.1"/>
    </source>
</evidence>
<dbReference type="EMBL" id="PYGE01000008">
    <property type="protein sequence ID" value="PSL03107.1"/>
    <property type="molecule type" value="Genomic_DNA"/>
</dbReference>
<dbReference type="SMART" id="SM00530">
    <property type="entry name" value="HTH_XRE"/>
    <property type="match status" value="1"/>
</dbReference>
<sequence>MDRSDELREFLRSRRSRLEPADVGLDWQAVGRRTAGLRREELALVAGISVDYYARLEQGRARNVSDQVVDALATALRLDDIEREHLRRLTRTDAKSSPRSQAQVVSARTRSMIEALRPTPALVHNSMLDVLAVNTMAGVLLEGLLDMPPSRRNLARWLFLRPESHRTFLDREESARELASSLRTAATRSGDTAVHALIDELTVGSAEFVSYWTEHQLSGPGAFTKRVHHDAVGEFELSYQSLVIPQEADQYVALYTPQPGSPSAERLALLAARTADSASRPAQPSTGPA</sequence>
<dbReference type="InterPro" id="IPR001387">
    <property type="entry name" value="Cro/C1-type_HTH"/>
</dbReference>
<feature type="domain" description="HTH cro/C1-type" evidence="1">
    <location>
        <begin position="35"/>
        <end position="81"/>
    </location>
</feature>
<dbReference type="SUPFAM" id="SSF47413">
    <property type="entry name" value="lambda repressor-like DNA-binding domains"/>
    <property type="match status" value="1"/>
</dbReference>
<protein>
    <submittedName>
        <fullName evidence="2">Xre family transcriptional regulator</fullName>
    </submittedName>
</protein>
<evidence type="ECO:0000259" key="1">
    <source>
        <dbReference type="PROSITE" id="PS50943"/>
    </source>
</evidence>
<accession>A0A2P8E119</accession>
<dbReference type="Pfam" id="PF13560">
    <property type="entry name" value="HTH_31"/>
    <property type="match status" value="1"/>
</dbReference>
<dbReference type="Pfam" id="PF17765">
    <property type="entry name" value="MLTR_LBD"/>
    <property type="match status" value="1"/>
</dbReference>
<dbReference type="RefSeq" id="WP_165358535.1">
    <property type="nucleotide sequence ID" value="NZ_ML142902.1"/>
</dbReference>